<dbReference type="Pfam" id="PF00067">
    <property type="entry name" value="p450"/>
    <property type="match status" value="1"/>
</dbReference>
<name>A0AAJ0CVX8_9HYPO</name>
<dbReference type="PROSITE" id="PS00086">
    <property type="entry name" value="CYTOCHROME_P450"/>
    <property type="match status" value="1"/>
</dbReference>
<dbReference type="InterPro" id="IPR002403">
    <property type="entry name" value="Cyt_P450_E_grp-IV"/>
</dbReference>
<evidence type="ECO:0000256" key="3">
    <source>
        <dbReference type="ARBA" id="ARBA00022617"/>
    </source>
</evidence>
<dbReference type="GO" id="GO:0016705">
    <property type="term" value="F:oxidoreductase activity, acting on paired donors, with incorporation or reduction of molecular oxygen"/>
    <property type="evidence" value="ECO:0007669"/>
    <property type="project" value="InterPro"/>
</dbReference>
<dbReference type="GO" id="GO:0020037">
    <property type="term" value="F:heme binding"/>
    <property type="evidence" value="ECO:0007669"/>
    <property type="project" value="InterPro"/>
</dbReference>
<evidence type="ECO:0000256" key="4">
    <source>
        <dbReference type="ARBA" id="ARBA00022723"/>
    </source>
</evidence>
<evidence type="ECO:0000256" key="2">
    <source>
        <dbReference type="ARBA" id="ARBA00010617"/>
    </source>
</evidence>
<keyword evidence="5 7" id="KW-0408">Iron</keyword>
<dbReference type="SUPFAM" id="SSF48264">
    <property type="entry name" value="Cytochrome P450"/>
    <property type="match status" value="1"/>
</dbReference>
<keyword evidence="6 8" id="KW-0503">Monooxygenase</keyword>
<dbReference type="Gene3D" id="1.10.630.10">
    <property type="entry name" value="Cytochrome P450"/>
    <property type="match status" value="1"/>
</dbReference>
<evidence type="ECO:0000256" key="5">
    <source>
        <dbReference type="ARBA" id="ARBA00023004"/>
    </source>
</evidence>
<dbReference type="InterPro" id="IPR036396">
    <property type="entry name" value="Cyt_P450_sf"/>
</dbReference>
<dbReference type="Proteomes" id="UP001251528">
    <property type="component" value="Unassembled WGS sequence"/>
</dbReference>
<organism evidence="9 10">
    <name type="scientific">Conoideocrella luteorostrata</name>
    <dbReference type="NCBI Taxonomy" id="1105319"/>
    <lineage>
        <taxon>Eukaryota</taxon>
        <taxon>Fungi</taxon>
        <taxon>Dikarya</taxon>
        <taxon>Ascomycota</taxon>
        <taxon>Pezizomycotina</taxon>
        <taxon>Sordariomycetes</taxon>
        <taxon>Hypocreomycetidae</taxon>
        <taxon>Hypocreales</taxon>
        <taxon>Clavicipitaceae</taxon>
        <taxon>Conoideocrella</taxon>
    </lineage>
</organism>
<comment type="cofactor">
    <cofactor evidence="1 7">
        <name>heme</name>
        <dbReference type="ChEBI" id="CHEBI:30413"/>
    </cofactor>
</comment>
<dbReference type="EMBL" id="JASWJB010000047">
    <property type="protein sequence ID" value="KAK2606055.1"/>
    <property type="molecule type" value="Genomic_DNA"/>
</dbReference>
<evidence type="ECO:0000256" key="1">
    <source>
        <dbReference type="ARBA" id="ARBA00001971"/>
    </source>
</evidence>
<gene>
    <name evidence="9" type="ORF">QQS21_003573</name>
</gene>
<proteinExistence type="inferred from homology"/>
<evidence type="ECO:0000313" key="9">
    <source>
        <dbReference type="EMBL" id="KAK2606055.1"/>
    </source>
</evidence>
<dbReference type="AlphaFoldDB" id="A0AAJ0CVX8"/>
<dbReference type="GO" id="GO:0004497">
    <property type="term" value="F:monooxygenase activity"/>
    <property type="evidence" value="ECO:0007669"/>
    <property type="project" value="UniProtKB-KW"/>
</dbReference>
<keyword evidence="4 7" id="KW-0479">Metal-binding</keyword>
<protein>
    <recommendedName>
        <fullName evidence="11">Cytochrome P450</fullName>
    </recommendedName>
</protein>
<keyword evidence="10" id="KW-1185">Reference proteome</keyword>
<reference evidence="9" key="1">
    <citation type="submission" date="2023-06" db="EMBL/GenBank/DDBJ databases">
        <title>Conoideocrella luteorostrata (Hypocreales: Clavicipitaceae), a potential biocontrol fungus for elongate hemlock scale in United States Christmas tree production areas.</title>
        <authorList>
            <person name="Barrett H."/>
            <person name="Lovett B."/>
            <person name="Macias A.M."/>
            <person name="Stajich J.E."/>
            <person name="Kasson M.T."/>
        </authorList>
    </citation>
    <scope>NUCLEOTIDE SEQUENCE</scope>
    <source>
        <strain evidence="9">ARSEF 14590</strain>
    </source>
</reference>
<feature type="binding site" description="axial binding residue" evidence="7">
    <location>
        <position position="422"/>
    </location>
    <ligand>
        <name>heme</name>
        <dbReference type="ChEBI" id="CHEBI:30413"/>
    </ligand>
    <ligandPart>
        <name>Fe</name>
        <dbReference type="ChEBI" id="CHEBI:18248"/>
    </ligandPart>
</feature>
<evidence type="ECO:0000256" key="6">
    <source>
        <dbReference type="ARBA" id="ARBA00023033"/>
    </source>
</evidence>
<dbReference type="InterPro" id="IPR001128">
    <property type="entry name" value="Cyt_P450"/>
</dbReference>
<dbReference type="PANTHER" id="PTHR24305:SF166">
    <property type="entry name" value="CYTOCHROME P450 12A4, MITOCHONDRIAL-RELATED"/>
    <property type="match status" value="1"/>
</dbReference>
<dbReference type="InterPro" id="IPR017972">
    <property type="entry name" value="Cyt_P450_CS"/>
</dbReference>
<dbReference type="InterPro" id="IPR050121">
    <property type="entry name" value="Cytochrome_P450_monoxygenase"/>
</dbReference>
<comment type="similarity">
    <text evidence="2 8">Belongs to the cytochrome P450 family.</text>
</comment>
<dbReference type="PRINTS" id="PR00465">
    <property type="entry name" value="EP450IV"/>
</dbReference>
<evidence type="ECO:0000256" key="8">
    <source>
        <dbReference type="RuleBase" id="RU000461"/>
    </source>
</evidence>
<evidence type="ECO:0000313" key="10">
    <source>
        <dbReference type="Proteomes" id="UP001251528"/>
    </source>
</evidence>
<dbReference type="PANTHER" id="PTHR24305">
    <property type="entry name" value="CYTOCHROME P450"/>
    <property type="match status" value="1"/>
</dbReference>
<evidence type="ECO:0000256" key="7">
    <source>
        <dbReference type="PIRSR" id="PIRSR602403-1"/>
    </source>
</evidence>
<dbReference type="PRINTS" id="PR00385">
    <property type="entry name" value="P450"/>
</dbReference>
<sequence>MEWTPCEPSTKAGTRRRAGTKYSITMGNLQYGKPPLGAYDLTYLSVPSMFSTLGSEKHSRRKRMMTHVYSKSYIFSSAAARAQSKAILLERLLPLLRREAMKSDSRGSEVQSIFMATSMDLISSYIFGLKNSTDFLQDKTYRSHWLQLYLSRHHHHFWPQELPLLTSVCGKLGYRLYPPFVDSANEEIRQWNKNMCDSARSMLKNEREVWSRLVDQPVVFKALHEGFDKEERVKGEGSLLHNASIKQRDIAVASEILDQVLAGHETAGIVLTYIAWRLSQSPDLQAQLREELLSIKASLQIEDDAYSELPDAKELDSLPVLNAVVKETLRLHAPIPGPQPRTTPYPFCQIDGYTIPGGVRIASLAHTLHLDDRVFSGARCWDPSRWLVQESGGEGDDADDADERRKKMNRQFWAFGSGGRMCVGSNFALTGIKNVVAVIYANFKTEIVNDDGMEQTDGYSSRPKCDELHLKFVPLWNVAR</sequence>
<comment type="caution">
    <text evidence="9">The sequence shown here is derived from an EMBL/GenBank/DDBJ whole genome shotgun (WGS) entry which is preliminary data.</text>
</comment>
<evidence type="ECO:0008006" key="11">
    <source>
        <dbReference type="Google" id="ProtNLM"/>
    </source>
</evidence>
<dbReference type="GO" id="GO:0005506">
    <property type="term" value="F:iron ion binding"/>
    <property type="evidence" value="ECO:0007669"/>
    <property type="project" value="InterPro"/>
</dbReference>
<keyword evidence="8" id="KW-0560">Oxidoreductase</keyword>
<accession>A0AAJ0CVX8</accession>
<keyword evidence="3 7" id="KW-0349">Heme</keyword>